<organism evidence="8 9">
    <name type="scientific">Thermocrinis albus (strain DSM 14484 / JCM 11386 / HI 11/12)</name>
    <dbReference type="NCBI Taxonomy" id="638303"/>
    <lineage>
        <taxon>Bacteria</taxon>
        <taxon>Pseudomonadati</taxon>
        <taxon>Aquificota</taxon>
        <taxon>Aquificia</taxon>
        <taxon>Aquificales</taxon>
        <taxon>Aquificaceae</taxon>
        <taxon>Thermocrinis</taxon>
    </lineage>
</organism>
<dbReference type="RefSeq" id="WP_012991528.1">
    <property type="nucleotide sequence ID" value="NC_013894.1"/>
</dbReference>
<dbReference type="HOGENOM" id="CLU_006384_0_1_0"/>
<evidence type="ECO:0000313" key="8">
    <source>
        <dbReference type="EMBL" id="ADC89121.1"/>
    </source>
</evidence>
<evidence type="ECO:0000256" key="5">
    <source>
        <dbReference type="HAMAP-Rule" id="MF_00150"/>
    </source>
</evidence>
<dbReference type="GO" id="GO:0003942">
    <property type="term" value="F:N-acetyl-gamma-glutamyl-phosphate reductase activity"/>
    <property type="evidence" value="ECO:0007669"/>
    <property type="project" value="UniProtKB-UniRule"/>
</dbReference>
<comment type="catalytic activity">
    <reaction evidence="5">
        <text>N-acetyl-L-glutamate 5-semialdehyde + phosphate + NADP(+) = N-acetyl-L-glutamyl 5-phosphate + NADPH + H(+)</text>
        <dbReference type="Rhea" id="RHEA:21588"/>
        <dbReference type="ChEBI" id="CHEBI:15378"/>
        <dbReference type="ChEBI" id="CHEBI:29123"/>
        <dbReference type="ChEBI" id="CHEBI:43474"/>
        <dbReference type="ChEBI" id="CHEBI:57783"/>
        <dbReference type="ChEBI" id="CHEBI:57936"/>
        <dbReference type="ChEBI" id="CHEBI:58349"/>
        <dbReference type="EC" id="1.2.1.38"/>
    </reaction>
</comment>
<dbReference type="EC" id="1.2.1.38" evidence="5"/>
<proteinExistence type="inferred from homology"/>
<gene>
    <name evidence="5" type="primary">argC</name>
    <name evidence="8" type="ordered locus">Thal_0487</name>
</gene>
<keyword evidence="5" id="KW-0963">Cytoplasm</keyword>
<dbReference type="CDD" id="cd17895">
    <property type="entry name" value="AGPR_1_N"/>
    <property type="match status" value="1"/>
</dbReference>
<evidence type="ECO:0000256" key="4">
    <source>
        <dbReference type="ARBA" id="ARBA00023002"/>
    </source>
</evidence>
<evidence type="ECO:0000256" key="2">
    <source>
        <dbReference type="ARBA" id="ARBA00022605"/>
    </source>
</evidence>
<evidence type="ECO:0000259" key="7">
    <source>
        <dbReference type="SMART" id="SM00859"/>
    </source>
</evidence>
<dbReference type="NCBIfam" id="TIGR01850">
    <property type="entry name" value="argC"/>
    <property type="match status" value="1"/>
</dbReference>
<evidence type="ECO:0000313" key="9">
    <source>
        <dbReference type="Proteomes" id="UP000002043"/>
    </source>
</evidence>
<keyword evidence="2 5" id="KW-0028">Amino-acid biosynthesis</keyword>
<comment type="similarity">
    <text evidence="5">Belongs to the NAGSA dehydrogenase family. Type 1 subfamily.</text>
</comment>
<dbReference type="Pfam" id="PF01118">
    <property type="entry name" value="Semialdhyde_dh"/>
    <property type="match status" value="1"/>
</dbReference>
<protein>
    <recommendedName>
        <fullName evidence="5">N-acetyl-gamma-glutamyl-phosphate reductase</fullName>
        <shortName evidence="5">AGPR</shortName>
        <ecNumber evidence="5">1.2.1.38</ecNumber>
    </recommendedName>
    <alternativeName>
        <fullName evidence="5">N-acetyl-glutamate semialdehyde dehydrogenase</fullName>
        <shortName evidence="5">NAGSA dehydrogenase</shortName>
    </alternativeName>
</protein>
<feature type="active site" evidence="5 6">
    <location>
        <position position="150"/>
    </location>
</feature>
<evidence type="ECO:0000256" key="1">
    <source>
        <dbReference type="ARBA" id="ARBA00022571"/>
    </source>
</evidence>
<dbReference type="SUPFAM" id="SSF55347">
    <property type="entry name" value="Glyceraldehyde-3-phosphate dehydrogenase-like, C-terminal domain"/>
    <property type="match status" value="1"/>
</dbReference>
<name>D3SPN4_THEAH</name>
<dbReference type="CDD" id="cd23934">
    <property type="entry name" value="AGPR_1_C"/>
    <property type="match status" value="1"/>
</dbReference>
<keyword evidence="4 5" id="KW-0560">Oxidoreductase</keyword>
<dbReference type="InterPro" id="IPR023013">
    <property type="entry name" value="AGPR_AS"/>
</dbReference>
<dbReference type="Proteomes" id="UP000002043">
    <property type="component" value="Chromosome"/>
</dbReference>
<dbReference type="PANTHER" id="PTHR32338:SF10">
    <property type="entry name" value="N-ACETYL-GAMMA-GLUTAMYL-PHOSPHATE REDUCTASE, CHLOROPLASTIC-RELATED"/>
    <property type="match status" value="1"/>
</dbReference>
<accession>D3SPN4</accession>
<dbReference type="PANTHER" id="PTHR32338">
    <property type="entry name" value="N-ACETYL-GAMMA-GLUTAMYL-PHOSPHATE REDUCTASE, CHLOROPLASTIC-RELATED-RELATED"/>
    <property type="match status" value="1"/>
</dbReference>
<dbReference type="InterPro" id="IPR058924">
    <property type="entry name" value="AGPR_dimerisation_dom"/>
</dbReference>
<dbReference type="HAMAP" id="MF_00150">
    <property type="entry name" value="ArgC_type1"/>
    <property type="match status" value="1"/>
</dbReference>
<dbReference type="GO" id="GO:0006526">
    <property type="term" value="P:L-arginine biosynthetic process"/>
    <property type="evidence" value="ECO:0007669"/>
    <property type="project" value="UniProtKB-UniRule"/>
</dbReference>
<dbReference type="Pfam" id="PF22698">
    <property type="entry name" value="Semialdhyde_dhC_1"/>
    <property type="match status" value="1"/>
</dbReference>
<comment type="function">
    <text evidence="5">Catalyzes the NADPH-dependent reduction of N-acetyl-5-glutamyl phosphate to yield N-acetyl-L-glutamate 5-semialdehyde.</text>
</comment>
<reference evidence="9" key="1">
    <citation type="journal article" date="2010" name="Stand. Genomic Sci.">
        <title>Complete genome sequence of Thermocrinis albus type strain (HI 11/12T).</title>
        <authorList>
            <person name="Wirth R."/>
            <person name="Sikorski J."/>
            <person name="Brambilla E."/>
            <person name="Misra M."/>
            <person name="Lapidus A."/>
            <person name="Copeland A."/>
            <person name="Nolan M."/>
            <person name="Lucas S."/>
            <person name="Chen F."/>
            <person name="Tice H."/>
            <person name="Cheng J.F."/>
            <person name="Han C."/>
            <person name="Detter J.C."/>
            <person name="Tapia R."/>
            <person name="Bruce D."/>
            <person name="Goodwin L."/>
            <person name="Pitluck S."/>
            <person name="Pati A."/>
            <person name="Anderson I."/>
            <person name="Ivanova N."/>
            <person name="Mavromatis K."/>
            <person name="Mikhailova N."/>
            <person name="Chen A."/>
            <person name="Palaniappan K."/>
            <person name="Bilek Y."/>
            <person name="Hader T."/>
            <person name="Land M."/>
            <person name="Hauser L."/>
            <person name="Chang Y.J."/>
            <person name="Jeffries C.D."/>
            <person name="Tindall B.J."/>
            <person name="Rohde M."/>
            <person name="Goker M."/>
            <person name="Bristow J."/>
            <person name="Eisen J.A."/>
            <person name="Markowitz V."/>
            <person name="Hugenholtz P."/>
            <person name="Kyrpides N.C."/>
            <person name="Klenk H.P."/>
        </authorList>
    </citation>
    <scope>NUCLEOTIDE SEQUENCE [LARGE SCALE GENOMIC DNA]</scope>
    <source>
        <strain evidence="9">DSM 14484 / JCM 11386 / HI 11/12</strain>
    </source>
</reference>
<dbReference type="AlphaFoldDB" id="D3SPN4"/>
<dbReference type="InterPro" id="IPR036291">
    <property type="entry name" value="NAD(P)-bd_dom_sf"/>
</dbReference>
<dbReference type="SMART" id="SM00859">
    <property type="entry name" value="Semialdhyde_dh"/>
    <property type="match status" value="1"/>
</dbReference>
<comment type="subcellular location">
    <subcellularLocation>
        <location evidence="5">Cytoplasm</location>
    </subcellularLocation>
</comment>
<comment type="pathway">
    <text evidence="5">Amino-acid biosynthesis; L-arginine biosynthesis; N(2)-acetyl-L-ornithine from L-glutamate: step 3/4.</text>
</comment>
<sequence>MEQTLRVCVFGVTGYTGTELLRLLSLHPGVRISSLVSSSHAGKKLGDLLPSLPDSLRDKRLEDSPSEDFDLAFLCLPHEVSRDLVPKLLEMGKKVIDLSGAYRISSSEAYIQYYGWEHPYPHLLKEAVYGLPEIFRESIRNARLVANPGCYPTAALLAIYPLMKEGFFPEWVVVDAISGVSGAGRKTSQQFHFPEMTENAFPYSVLKHRHTPEMEDVIFRLTGKRVSLRFTPRVVPMSRGMMVTVYMGGADASWIEVFRDTYSSEPFVKVVDEPPMTKHVMGTNMCLAYPVYDARTGILQVITVIDNLGKGASSQAVQNMNCMMGWNEKLGLDLLPLFP</sequence>
<keyword evidence="1 5" id="KW-0055">Arginine biosynthesis</keyword>
<dbReference type="InterPro" id="IPR000534">
    <property type="entry name" value="Semialdehyde_DH_NAD-bd"/>
</dbReference>
<dbReference type="InterPro" id="IPR050085">
    <property type="entry name" value="AGPR"/>
</dbReference>
<evidence type="ECO:0000256" key="3">
    <source>
        <dbReference type="ARBA" id="ARBA00022857"/>
    </source>
</evidence>
<dbReference type="InterPro" id="IPR000706">
    <property type="entry name" value="AGPR_type-1"/>
</dbReference>
<dbReference type="OrthoDB" id="9801289at2"/>
<keyword evidence="9" id="KW-1185">Reference proteome</keyword>
<dbReference type="eggNOG" id="COG0002">
    <property type="taxonomic scope" value="Bacteria"/>
</dbReference>
<dbReference type="GO" id="GO:0051287">
    <property type="term" value="F:NAD binding"/>
    <property type="evidence" value="ECO:0007669"/>
    <property type="project" value="InterPro"/>
</dbReference>
<feature type="domain" description="Semialdehyde dehydrogenase NAD-binding" evidence="7">
    <location>
        <begin position="6"/>
        <end position="142"/>
    </location>
</feature>
<dbReference type="PROSITE" id="PS01224">
    <property type="entry name" value="ARGC"/>
    <property type="match status" value="1"/>
</dbReference>
<dbReference type="KEGG" id="tal:Thal_0487"/>
<dbReference type="EMBL" id="CP001931">
    <property type="protein sequence ID" value="ADC89121.1"/>
    <property type="molecule type" value="Genomic_DNA"/>
</dbReference>
<evidence type="ECO:0000256" key="6">
    <source>
        <dbReference type="PROSITE-ProRule" id="PRU10010"/>
    </source>
</evidence>
<dbReference type="GO" id="GO:0005737">
    <property type="term" value="C:cytoplasm"/>
    <property type="evidence" value="ECO:0007669"/>
    <property type="project" value="UniProtKB-SubCell"/>
</dbReference>
<dbReference type="Gene3D" id="3.40.50.720">
    <property type="entry name" value="NAD(P)-binding Rossmann-like Domain"/>
    <property type="match status" value="1"/>
</dbReference>
<keyword evidence="3 5" id="KW-0521">NADP</keyword>
<dbReference type="UniPathway" id="UPA00068">
    <property type="reaction ID" value="UER00108"/>
</dbReference>
<dbReference type="SUPFAM" id="SSF51735">
    <property type="entry name" value="NAD(P)-binding Rossmann-fold domains"/>
    <property type="match status" value="1"/>
</dbReference>
<dbReference type="STRING" id="638303.Thal_0487"/>
<dbReference type="GO" id="GO:0070401">
    <property type="term" value="F:NADP+ binding"/>
    <property type="evidence" value="ECO:0007669"/>
    <property type="project" value="InterPro"/>
</dbReference>
<dbReference type="Gene3D" id="3.30.360.10">
    <property type="entry name" value="Dihydrodipicolinate Reductase, domain 2"/>
    <property type="match status" value="1"/>
</dbReference>